<accession>A0A0F5LRQ9</accession>
<dbReference type="AlphaFoldDB" id="A0A0F5LRQ9"/>
<name>A0A0F5LRQ9_9HYPH</name>
<dbReference type="PATRIC" id="fig|1121477.3.peg.3185"/>
<dbReference type="Proteomes" id="UP000033608">
    <property type="component" value="Unassembled WGS sequence"/>
</dbReference>
<dbReference type="OrthoDB" id="8080938at2"/>
<keyword evidence="3" id="KW-1185">Reference proteome</keyword>
<evidence type="ECO:0000313" key="2">
    <source>
        <dbReference type="EMBL" id="SHF63280.1"/>
    </source>
</evidence>
<dbReference type="STRING" id="1121477.SAMN02745223_03179"/>
<gene>
    <name evidence="2" type="ORF">SAMN02745223_03179</name>
    <name evidence="1" type="ORF">VW29_10290</name>
</gene>
<dbReference type="Gene3D" id="3.10.450.50">
    <property type="match status" value="1"/>
</dbReference>
<organism evidence="1 3">
    <name type="scientific">Devosia limi DSM 17137</name>
    <dbReference type="NCBI Taxonomy" id="1121477"/>
    <lineage>
        <taxon>Bacteria</taxon>
        <taxon>Pseudomonadati</taxon>
        <taxon>Pseudomonadota</taxon>
        <taxon>Alphaproteobacteria</taxon>
        <taxon>Hyphomicrobiales</taxon>
        <taxon>Devosiaceae</taxon>
        <taxon>Devosia</taxon>
    </lineage>
</organism>
<evidence type="ECO:0000313" key="4">
    <source>
        <dbReference type="Proteomes" id="UP000184533"/>
    </source>
</evidence>
<sequence>MADDALPAPLLAFRDAVNAGDTAAFLALFPADGIVEDWGRRFSGHKAIRGWSDKELIGAKGILTYSQVIEQTPARISLRTEWVSSYFTGPGIFTFLLDGDTIREMKISEA</sequence>
<dbReference type="InterPro" id="IPR032710">
    <property type="entry name" value="NTF2-like_dom_sf"/>
</dbReference>
<evidence type="ECO:0000313" key="3">
    <source>
        <dbReference type="Proteomes" id="UP000033608"/>
    </source>
</evidence>
<evidence type="ECO:0000313" key="1">
    <source>
        <dbReference type="EMBL" id="KKB84352.1"/>
    </source>
</evidence>
<dbReference type="EMBL" id="FQVC01000010">
    <property type="protein sequence ID" value="SHF63280.1"/>
    <property type="molecule type" value="Genomic_DNA"/>
</dbReference>
<reference evidence="2 4" key="2">
    <citation type="submission" date="2016-11" db="EMBL/GenBank/DDBJ databases">
        <authorList>
            <person name="Jaros S."/>
            <person name="Januszkiewicz K."/>
            <person name="Wedrychowicz H."/>
        </authorList>
    </citation>
    <scope>NUCLEOTIDE SEQUENCE [LARGE SCALE GENOMIC DNA]</scope>
    <source>
        <strain evidence="2 4">DSM 17137</strain>
    </source>
</reference>
<proteinExistence type="predicted"/>
<dbReference type="RefSeq" id="WP_046135234.1">
    <property type="nucleotide sequence ID" value="NZ_FQVC01000010.1"/>
</dbReference>
<dbReference type="EMBL" id="LAJF01000076">
    <property type="protein sequence ID" value="KKB84352.1"/>
    <property type="molecule type" value="Genomic_DNA"/>
</dbReference>
<dbReference type="Proteomes" id="UP000184533">
    <property type="component" value="Unassembled WGS sequence"/>
</dbReference>
<dbReference type="SUPFAM" id="SSF54427">
    <property type="entry name" value="NTF2-like"/>
    <property type="match status" value="1"/>
</dbReference>
<evidence type="ECO:0008006" key="5">
    <source>
        <dbReference type="Google" id="ProtNLM"/>
    </source>
</evidence>
<protein>
    <recommendedName>
        <fullName evidence="5">SnoaL-like domain-containing protein</fullName>
    </recommendedName>
</protein>
<reference evidence="1 3" key="1">
    <citation type="submission" date="2015-03" db="EMBL/GenBank/DDBJ databases">
        <authorList>
            <person name="Hassan Y.I."/>
            <person name="Lepp D."/>
            <person name="Zhou T."/>
        </authorList>
    </citation>
    <scope>NUCLEOTIDE SEQUENCE [LARGE SCALE GENOMIC DNA]</scope>
    <source>
        <strain evidence="1 3">DSM 17137</strain>
    </source>
</reference>